<dbReference type="InterPro" id="IPR046938">
    <property type="entry name" value="DNA_clamp_sf"/>
</dbReference>
<dbReference type="PANTHER" id="PTHR15237:SF0">
    <property type="entry name" value="CELL CYCLE CHECKPOINT CONTROL PROTEIN"/>
    <property type="match status" value="1"/>
</dbReference>
<sequence>MVALNASLSIPSAKVLCATLKCLSRFDEEVEILPEPDKISFASLNRSKSAYGCVAFKRQFFDSYKLEEPIPENAPILYRHRENGRWSGRIQVKLLFDRLKHLTFSQNVRTIALIIEDEPGHTPGEGEDRYTGYMRVTFECPYDVMVVHHMSLSTSDEEPLVPRMHEEPSKTITIGPVASDRFASLLRRTESRPKGLVFCTLDPEMLTILGKPGKNIIAEEIRAHAEDLPRYNVGGTTTSFKLHAREFSPLEPVFSYIHNDDALKIDDEADDILSFDEQFSPSQRIGRKKFMPLFED</sequence>
<dbReference type="AlphaFoldDB" id="A0A165IW75"/>
<dbReference type="InterPro" id="IPR007268">
    <property type="entry name" value="Rad9/Ddc1"/>
</dbReference>
<name>A0A165IW75_9BASI</name>
<reference evidence="1 2" key="1">
    <citation type="journal article" date="2016" name="Mol. Biol. Evol.">
        <title>Comparative Genomics of Early-Diverging Mushroom-Forming Fungi Provides Insights into the Origins of Lignocellulose Decay Capabilities.</title>
        <authorList>
            <person name="Nagy L.G."/>
            <person name="Riley R."/>
            <person name="Tritt A."/>
            <person name="Adam C."/>
            <person name="Daum C."/>
            <person name="Floudas D."/>
            <person name="Sun H."/>
            <person name="Yadav J.S."/>
            <person name="Pangilinan J."/>
            <person name="Larsson K.H."/>
            <person name="Matsuura K."/>
            <person name="Barry K."/>
            <person name="Labutti K."/>
            <person name="Kuo R."/>
            <person name="Ohm R.A."/>
            <person name="Bhattacharya S.S."/>
            <person name="Shirouzu T."/>
            <person name="Yoshinaga Y."/>
            <person name="Martin F.M."/>
            <person name="Grigoriev I.V."/>
            <person name="Hibbett D.S."/>
        </authorList>
    </citation>
    <scope>NUCLEOTIDE SEQUENCE [LARGE SCALE GENOMIC DNA]</scope>
    <source>
        <strain evidence="1 2">HHB12733</strain>
    </source>
</reference>
<dbReference type="OrthoDB" id="60092at2759"/>
<evidence type="ECO:0000313" key="2">
    <source>
        <dbReference type="Proteomes" id="UP000076842"/>
    </source>
</evidence>
<proteinExistence type="predicted"/>
<protein>
    <recommendedName>
        <fullName evidence="3">DNA repair protein rad9</fullName>
    </recommendedName>
</protein>
<dbReference type="EMBL" id="KV423926">
    <property type="protein sequence ID" value="KZT61059.1"/>
    <property type="molecule type" value="Genomic_DNA"/>
</dbReference>
<evidence type="ECO:0000313" key="1">
    <source>
        <dbReference type="EMBL" id="KZT61059.1"/>
    </source>
</evidence>
<dbReference type="Pfam" id="PF04139">
    <property type="entry name" value="Rad9"/>
    <property type="match status" value="1"/>
</dbReference>
<dbReference type="GO" id="GO:0006281">
    <property type="term" value="P:DNA repair"/>
    <property type="evidence" value="ECO:0007669"/>
    <property type="project" value="TreeGrafter"/>
</dbReference>
<dbReference type="InParanoid" id="A0A165IW75"/>
<accession>A0A165IW75</accession>
<dbReference type="SUPFAM" id="SSF55979">
    <property type="entry name" value="DNA clamp"/>
    <property type="match status" value="1"/>
</dbReference>
<dbReference type="GO" id="GO:0031573">
    <property type="term" value="P:mitotic intra-S DNA damage checkpoint signaling"/>
    <property type="evidence" value="ECO:0007669"/>
    <property type="project" value="TreeGrafter"/>
</dbReference>
<dbReference type="STRING" id="1353952.A0A165IW75"/>
<organism evidence="1 2">
    <name type="scientific">Calocera cornea HHB12733</name>
    <dbReference type="NCBI Taxonomy" id="1353952"/>
    <lineage>
        <taxon>Eukaryota</taxon>
        <taxon>Fungi</taxon>
        <taxon>Dikarya</taxon>
        <taxon>Basidiomycota</taxon>
        <taxon>Agaricomycotina</taxon>
        <taxon>Dacrymycetes</taxon>
        <taxon>Dacrymycetales</taxon>
        <taxon>Dacrymycetaceae</taxon>
        <taxon>Calocera</taxon>
    </lineage>
</organism>
<dbReference type="PANTHER" id="PTHR15237">
    <property type="entry name" value="DNA REPAIR PROTEIN RAD9"/>
    <property type="match status" value="1"/>
</dbReference>
<dbReference type="FunCoup" id="A0A165IW75">
    <property type="interactions" value="331"/>
</dbReference>
<gene>
    <name evidence="1" type="ORF">CALCODRAFT_480222</name>
</gene>
<keyword evidence="2" id="KW-1185">Reference proteome</keyword>
<dbReference type="GO" id="GO:0071479">
    <property type="term" value="P:cellular response to ionizing radiation"/>
    <property type="evidence" value="ECO:0007669"/>
    <property type="project" value="TreeGrafter"/>
</dbReference>
<evidence type="ECO:0008006" key="3">
    <source>
        <dbReference type="Google" id="ProtNLM"/>
    </source>
</evidence>
<dbReference type="GO" id="GO:0030896">
    <property type="term" value="C:checkpoint clamp complex"/>
    <property type="evidence" value="ECO:0007669"/>
    <property type="project" value="InterPro"/>
</dbReference>
<dbReference type="Proteomes" id="UP000076842">
    <property type="component" value="Unassembled WGS sequence"/>
</dbReference>
<dbReference type="Gene3D" id="3.70.10.10">
    <property type="match status" value="1"/>
</dbReference>
<dbReference type="GO" id="GO:0000076">
    <property type="term" value="P:DNA replication checkpoint signaling"/>
    <property type="evidence" value="ECO:0007669"/>
    <property type="project" value="TreeGrafter"/>
</dbReference>